<protein>
    <submittedName>
        <fullName evidence="1">Uncharacterized protein</fullName>
    </submittedName>
</protein>
<sequence>MVVKASTPDFARNACLRWHPTTHTNANINIRLLGNLLYFLLHTAVISLCVC</sequence>
<proteinExistence type="predicted"/>
<reference evidence="1" key="1">
    <citation type="submission" date="2015-07" db="EMBL/GenBank/DDBJ databases">
        <title>MeaNS - Measles Nucleotide Surveillance Program.</title>
        <authorList>
            <person name="Tran T."/>
            <person name="Druce J."/>
        </authorList>
    </citation>
    <scope>NUCLEOTIDE SEQUENCE</scope>
    <source>
        <strain evidence="1">UCB-OBI-ISO-001</strain>
        <tissue evidence="1">Gonad</tissue>
    </source>
</reference>
<dbReference type="AlphaFoldDB" id="A0A0L8I6R7"/>
<dbReference type="EMBL" id="KQ416385">
    <property type="protein sequence ID" value="KOF97147.1"/>
    <property type="molecule type" value="Genomic_DNA"/>
</dbReference>
<evidence type="ECO:0000313" key="1">
    <source>
        <dbReference type="EMBL" id="KOF97147.1"/>
    </source>
</evidence>
<name>A0A0L8I6R7_OCTBM</name>
<gene>
    <name evidence="1" type="ORF">OCBIM_22031108mg</name>
</gene>
<organism evidence="1">
    <name type="scientific">Octopus bimaculoides</name>
    <name type="common">California two-spotted octopus</name>
    <dbReference type="NCBI Taxonomy" id="37653"/>
    <lineage>
        <taxon>Eukaryota</taxon>
        <taxon>Metazoa</taxon>
        <taxon>Spiralia</taxon>
        <taxon>Lophotrochozoa</taxon>
        <taxon>Mollusca</taxon>
        <taxon>Cephalopoda</taxon>
        <taxon>Coleoidea</taxon>
        <taxon>Octopodiformes</taxon>
        <taxon>Octopoda</taxon>
        <taxon>Incirrata</taxon>
        <taxon>Octopodidae</taxon>
        <taxon>Octopus</taxon>
    </lineage>
</organism>
<accession>A0A0L8I6R7</accession>